<reference evidence="2 3" key="1">
    <citation type="journal article" date="2019" name="Environ. Microbiol.">
        <title>An active ?-lactamase is a part of an orchestrated cell wall stress resistance network of Bacillus subtilis and related rhizosphere species.</title>
        <authorList>
            <person name="Bucher T."/>
            <person name="Keren-Paz A."/>
            <person name="Hausser J."/>
            <person name="Olender T."/>
            <person name="Cytryn E."/>
            <person name="Kolodkin-Gal I."/>
        </authorList>
    </citation>
    <scope>NUCLEOTIDE SEQUENCE [LARGE SCALE GENOMIC DNA]</scope>
    <source>
        <strain evidence="2 3">I5</strain>
    </source>
</reference>
<gene>
    <name evidence="2" type="ORF">FC699_25105</name>
</gene>
<dbReference type="Proteomes" id="UP000305222">
    <property type="component" value="Unassembled WGS sequence"/>
</dbReference>
<dbReference type="GO" id="GO:0016787">
    <property type="term" value="F:hydrolase activity"/>
    <property type="evidence" value="ECO:0007669"/>
    <property type="project" value="UniProtKB-KW"/>
</dbReference>
<protein>
    <submittedName>
        <fullName evidence="2">Alpha/beta hydrolase</fullName>
    </submittedName>
</protein>
<evidence type="ECO:0000313" key="2">
    <source>
        <dbReference type="EMBL" id="TKI89911.1"/>
    </source>
</evidence>
<feature type="transmembrane region" description="Helical" evidence="1">
    <location>
        <begin position="21"/>
        <end position="43"/>
    </location>
</feature>
<keyword evidence="1" id="KW-1133">Transmembrane helix</keyword>
<accession>A0A4U3AQD7</accession>
<keyword evidence="1" id="KW-0812">Transmembrane</keyword>
<feature type="non-terminal residue" evidence="2">
    <location>
        <position position="47"/>
    </location>
</feature>
<dbReference type="EMBL" id="SZON01001749">
    <property type="protein sequence ID" value="TKI89911.1"/>
    <property type="molecule type" value="Genomic_DNA"/>
</dbReference>
<keyword evidence="2" id="KW-0378">Hydrolase</keyword>
<comment type="caution">
    <text evidence="2">The sequence shown here is derived from an EMBL/GenBank/DDBJ whole genome shotgun (WGS) entry which is preliminary data.</text>
</comment>
<evidence type="ECO:0000256" key="1">
    <source>
        <dbReference type="SAM" id="Phobius"/>
    </source>
</evidence>
<keyword evidence="1" id="KW-0472">Membrane</keyword>
<proteinExistence type="predicted"/>
<dbReference type="AlphaFoldDB" id="A0A4U3AQD7"/>
<sequence>MTQQEEKKTLSGMKIKKVRNILLKIIGAIVLAIVLFLGIVYIANVMS</sequence>
<name>A0A4U3AQD7_9BACI</name>
<organism evidence="2 3">
    <name type="scientific">Bacillus wiedmannii</name>
    <dbReference type="NCBI Taxonomy" id="1890302"/>
    <lineage>
        <taxon>Bacteria</taxon>
        <taxon>Bacillati</taxon>
        <taxon>Bacillota</taxon>
        <taxon>Bacilli</taxon>
        <taxon>Bacillales</taxon>
        <taxon>Bacillaceae</taxon>
        <taxon>Bacillus</taxon>
        <taxon>Bacillus cereus group</taxon>
    </lineage>
</organism>
<evidence type="ECO:0000313" key="3">
    <source>
        <dbReference type="Proteomes" id="UP000305222"/>
    </source>
</evidence>